<dbReference type="AlphaFoldDB" id="A0A086T3D0"/>
<evidence type="ECO:0000313" key="3">
    <source>
        <dbReference type="EMBL" id="KFH43862.1"/>
    </source>
</evidence>
<feature type="compositionally biased region" description="Acidic residues" evidence="1">
    <location>
        <begin position="223"/>
        <end position="235"/>
    </location>
</feature>
<feature type="domain" description="Rrn9" evidence="2">
    <location>
        <begin position="58"/>
        <end position="118"/>
    </location>
</feature>
<feature type="compositionally biased region" description="Basic residues" evidence="1">
    <location>
        <begin position="315"/>
        <end position="326"/>
    </location>
</feature>
<dbReference type="STRING" id="857340.A0A086T3D0"/>
<dbReference type="HOGENOM" id="CLU_017870_1_0_1"/>
<sequence>MDDNESPPNWAELDNDEIASIASEDLHEHRPNRWRGPKSTWLGLTEEERTVWQSMRRIDDRDLGVHLYNAFALKKRGRDPATAMDLTVQTADGRDIVWAPPKLWTAWPLAEDRLPVEDLVSRQDDGDDEDDQFTFRRSEIKMPSSDLQDELGATMLRLAKRRFLKRKRKWERTGEEAAAVRPSVEEHAGESGQASSAEEQEASPASSPPRSRTTSAAPSSGSGEEDMQGDDEDDAAGPSTPRKSHRRRTSKTYEPRVSTNDELSYELLRPSIRHILAQLDSTLEILHHTRAIGRRGYNSDSSASADEESDSQQSQRHRSSSIKRSHSQPSQGRTPNSEASDTEPQIKTEQGTDTEPKDQGNHNKNNNDADDDFEAWLRKGTRRGARAPGLRDWSDVLGAASLAGFPPDVIARTARRCANLFGEGMTIRTLHEVPAPSGTGVRTVDYLPEPIALSATDDGSNASDPSSDDDQSRDEEHEQTTLLHRRIASRQSSLAPPSRSSSLSSTRSLSLSRSRSRSRSRSASVGQQHFCPVSACPRAASGFSRRANLKRHMNLVHGGFVADDGSATEVDSEDEVLGAVHVDGFLRAVVPSRGWRGEGMATRKRRRFRWGAERGE</sequence>
<evidence type="ECO:0000259" key="2">
    <source>
        <dbReference type="Pfam" id="PF10680"/>
    </source>
</evidence>
<evidence type="ECO:0000313" key="4">
    <source>
        <dbReference type="Proteomes" id="UP000029964"/>
    </source>
</evidence>
<feature type="compositionally biased region" description="Low complexity" evidence="1">
    <location>
        <begin position="190"/>
        <end position="222"/>
    </location>
</feature>
<comment type="caution">
    <text evidence="3">The sequence shown here is derived from an EMBL/GenBank/DDBJ whole genome shotgun (WGS) entry which is preliminary data.</text>
</comment>
<dbReference type="OrthoDB" id="5412288at2759"/>
<accession>A0A086T3D0</accession>
<feature type="compositionally biased region" description="Low complexity" evidence="1">
    <location>
        <begin position="489"/>
        <end position="513"/>
    </location>
</feature>
<dbReference type="EMBL" id="JPKY01000060">
    <property type="protein sequence ID" value="KFH43862.1"/>
    <property type="molecule type" value="Genomic_DNA"/>
</dbReference>
<dbReference type="Pfam" id="PF10680">
    <property type="entry name" value="RRN9"/>
    <property type="match status" value="1"/>
</dbReference>
<evidence type="ECO:0000256" key="1">
    <source>
        <dbReference type="SAM" id="MobiDB-lite"/>
    </source>
</evidence>
<feature type="region of interest" description="Disordered" evidence="1">
    <location>
        <begin position="295"/>
        <end position="371"/>
    </location>
</feature>
<reference evidence="4" key="1">
    <citation type="journal article" date="2014" name="Genome Announc.">
        <title>Genome sequence and annotation of Acremonium chrysogenum, producer of the beta-lactam antibiotic cephalosporin C.</title>
        <authorList>
            <person name="Terfehr D."/>
            <person name="Dahlmann T.A."/>
            <person name="Specht T."/>
            <person name="Zadra I."/>
            <person name="Kuernsteiner H."/>
            <person name="Kueck U."/>
        </authorList>
    </citation>
    <scope>NUCLEOTIDE SEQUENCE [LARGE SCALE GENOMIC DNA]</scope>
    <source>
        <strain evidence="4">ATCC 11550 / CBS 779.69 / DSM 880 / IAM 14645 / JCM 23072 / IMI 49137</strain>
    </source>
</reference>
<proteinExistence type="predicted"/>
<feature type="region of interest" description="Disordered" evidence="1">
    <location>
        <begin position="169"/>
        <end position="259"/>
    </location>
</feature>
<gene>
    <name evidence="3" type="ORF">ACRE_053670</name>
</gene>
<dbReference type="InterPro" id="IPR019622">
    <property type="entry name" value="Rrn9_dom"/>
</dbReference>
<feature type="region of interest" description="Disordered" evidence="1">
    <location>
        <begin position="452"/>
        <end position="528"/>
    </location>
</feature>
<feature type="compositionally biased region" description="Basic and acidic residues" evidence="1">
    <location>
        <begin position="354"/>
        <end position="367"/>
    </location>
</feature>
<dbReference type="Proteomes" id="UP000029964">
    <property type="component" value="Unassembled WGS sequence"/>
</dbReference>
<name>A0A086T3D0_HAPC1</name>
<feature type="compositionally biased region" description="Polar residues" evidence="1">
    <location>
        <begin position="332"/>
        <end position="353"/>
    </location>
</feature>
<keyword evidence="4" id="KW-1185">Reference proteome</keyword>
<protein>
    <recommendedName>
        <fullName evidence="2">Rrn9 domain-containing protein</fullName>
    </recommendedName>
</protein>
<organism evidence="3 4">
    <name type="scientific">Hapsidospora chrysogenum (strain ATCC 11550 / CBS 779.69 / DSM 880 / IAM 14645 / JCM 23072 / IMI 49137)</name>
    <name type="common">Acremonium chrysogenum</name>
    <dbReference type="NCBI Taxonomy" id="857340"/>
    <lineage>
        <taxon>Eukaryota</taxon>
        <taxon>Fungi</taxon>
        <taxon>Dikarya</taxon>
        <taxon>Ascomycota</taxon>
        <taxon>Pezizomycotina</taxon>
        <taxon>Sordariomycetes</taxon>
        <taxon>Hypocreomycetidae</taxon>
        <taxon>Hypocreales</taxon>
        <taxon>Bionectriaceae</taxon>
        <taxon>Hapsidospora</taxon>
    </lineage>
</organism>